<evidence type="ECO:0000313" key="2">
    <source>
        <dbReference type="Proteomes" id="UP000093186"/>
    </source>
</evidence>
<comment type="caution">
    <text evidence="1">The sequence shown here is derived from an EMBL/GenBank/DDBJ whole genome shotgun (WGS) entry which is preliminary data.</text>
</comment>
<accession>A0A1B9XYD7</accession>
<evidence type="ECO:0000313" key="1">
    <source>
        <dbReference type="EMBL" id="OCK42575.1"/>
    </source>
</evidence>
<sequence length="138" mass="15906">MPCLLYSQSKEPTKAINGKYYLMAAEKGIGSKMTKEKLFQYGVWGKDKVLMVAACNKCSPAMYKYNNDESQTMGVPVFYNIMGLYMITYDHESFIMMVPANKKSKDWTDFTYSNFYSKNKAKADIMTKQKIVNFIKTL</sequence>
<dbReference type="Proteomes" id="UP000093186">
    <property type="component" value="Unassembled WGS sequence"/>
</dbReference>
<name>A0A1B9XYD7_9FLAO</name>
<proteinExistence type="predicted"/>
<organism evidence="1 2">
    <name type="scientific">Tenacibaculum soleae</name>
    <dbReference type="NCBI Taxonomy" id="447689"/>
    <lineage>
        <taxon>Bacteria</taxon>
        <taxon>Pseudomonadati</taxon>
        <taxon>Bacteroidota</taxon>
        <taxon>Flavobacteriia</taxon>
        <taxon>Flavobacteriales</taxon>
        <taxon>Flavobacteriaceae</taxon>
        <taxon>Tenacibaculum</taxon>
    </lineage>
</organism>
<keyword evidence="2" id="KW-1185">Reference proteome</keyword>
<protein>
    <submittedName>
        <fullName evidence="1">Uncharacterized protein</fullName>
    </submittedName>
</protein>
<dbReference type="AlphaFoldDB" id="A0A1B9XYD7"/>
<dbReference type="STRING" id="447689.BA195_10390"/>
<dbReference type="EMBL" id="MAKX01000013">
    <property type="protein sequence ID" value="OCK42575.1"/>
    <property type="molecule type" value="Genomic_DNA"/>
</dbReference>
<reference evidence="1 2" key="1">
    <citation type="submission" date="2016-06" db="EMBL/GenBank/DDBJ databases">
        <title>Draft Genome Sequence of Tenacibaculum soleae UCD-KL19.</title>
        <authorList>
            <person name="Eisen J.A."/>
            <person name="Coil D.A."/>
            <person name="Lujan K.M."/>
        </authorList>
    </citation>
    <scope>NUCLEOTIDE SEQUENCE [LARGE SCALE GENOMIC DNA]</scope>
    <source>
        <strain evidence="1 2">UCD-KL19</strain>
    </source>
</reference>
<gene>
    <name evidence="1" type="ORF">BA195_10390</name>
</gene>